<keyword evidence="2" id="KW-1185">Reference proteome</keyword>
<sequence>MRKMKKHTKPNEIISKIKTGDIIMVGGFGLVGAPLTLIDELTRYDVKDLTIISNNLGEPGKGLGILLRQGKIKKAVGSYFTSNREVGDAYNQGKIDAQLMPQGTMSESIRAGGAGIGGYFTKTSVGTKLAIGKETREIDGEMYVFEPALKANVALIKAAKADTLGNLAYYKTARNFNPMMATAADYVIAEVDEIVEAGELSPEEIITPHLFVDAVITSELILTREGVISRHALNKKRDSRINC</sequence>
<dbReference type="PANTHER" id="PTHR13707">
    <property type="entry name" value="KETOACID-COENZYME A TRANSFERASE"/>
    <property type="match status" value="1"/>
</dbReference>
<dbReference type="InterPro" id="IPR004165">
    <property type="entry name" value="CoA_trans_fam_I"/>
</dbReference>
<gene>
    <name evidence="1" type="primary">scoA_1</name>
    <name evidence="1" type="ORF">BkAM31D_16420</name>
</gene>
<reference evidence="1 2" key="1">
    <citation type="submission" date="2017-04" db="EMBL/GenBank/DDBJ databases">
        <title>Bacillus krulwichiae AM31D Genome sequencing and assembly.</title>
        <authorList>
            <person name="Krulwich T.A."/>
            <person name="Anastor L."/>
            <person name="Ehrlich R."/>
            <person name="Ehrlich G.D."/>
            <person name="Janto B."/>
        </authorList>
    </citation>
    <scope>NUCLEOTIDE SEQUENCE [LARGE SCALE GENOMIC DNA]</scope>
    <source>
        <strain evidence="1 2">AM31D</strain>
    </source>
</reference>
<dbReference type="SMART" id="SM00882">
    <property type="entry name" value="CoA_trans"/>
    <property type="match status" value="1"/>
</dbReference>
<dbReference type="EC" id="2.8.3.5" evidence="1"/>
<proteinExistence type="predicted"/>
<dbReference type="Gene3D" id="3.40.1080.10">
    <property type="entry name" value="Glutaconate Coenzyme A-transferase"/>
    <property type="match status" value="1"/>
</dbReference>
<dbReference type="NCBIfam" id="TIGR02429">
    <property type="entry name" value="pcaI_scoA_fam"/>
    <property type="match status" value="1"/>
</dbReference>
<dbReference type="PANTHER" id="PTHR13707:SF57">
    <property type="entry name" value="SUCCINYL-COA:3-KETOACID COENZYME A TRANSFERASE SUBUNIT B-RELATED"/>
    <property type="match status" value="1"/>
</dbReference>
<dbReference type="InterPro" id="IPR037171">
    <property type="entry name" value="NagB/RpiA_transferase-like"/>
</dbReference>
<dbReference type="AlphaFoldDB" id="A0A1X9MI80"/>
<dbReference type="Pfam" id="PF01144">
    <property type="entry name" value="CoA_trans"/>
    <property type="match status" value="1"/>
</dbReference>
<dbReference type="Proteomes" id="UP000193006">
    <property type="component" value="Chromosome"/>
</dbReference>
<dbReference type="EMBL" id="CP020814">
    <property type="protein sequence ID" value="ARK31311.1"/>
    <property type="molecule type" value="Genomic_DNA"/>
</dbReference>
<evidence type="ECO:0000313" key="1">
    <source>
        <dbReference type="EMBL" id="ARK31311.1"/>
    </source>
</evidence>
<organism evidence="1 2">
    <name type="scientific">Halalkalibacter krulwichiae</name>
    <dbReference type="NCBI Taxonomy" id="199441"/>
    <lineage>
        <taxon>Bacteria</taxon>
        <taxon>Bacillati</taxon>
        <taxon>Bacillota</taxon>
        <taxon>Bacilli</taxon>
        <taxon>Bacillales</taxon>
        <taxon>Bacillaceae</taxon>
        <taxon>Halalkalibacter</taxon>
    </lineage>
</organism>
<dbReference type="STRING" id="199441.BkAM31D_16420"/>
<dbReference type="GO" id="GO:0008260">
    <property type="term" value="F:succinyl-CoA:3-oxo-acid CoA-transferase activity"/>
    <property type="evidence" value="ECO:0007669"/>
    <property type="project" value="UniProtKB-EC"/>
</dbReference>
<dbReference type="KEGG" id="bkw:BkAM31D_16420"/>
<dbReference type="InterPro" id="IPR012792">
    <property type="entry name" value="3-oxoacid_CoA-transf_A"/>
</dbReference>
<keyword evidence="1" id="KW-0808">Transferase</keyword>
<evidence type="ECO:0000313" key="2">
    <source>
        <dbReference type="Proteomes" id="UP000193006"/>
    </source>
</evidence>
<accession>A0A1X9MI80</accession>
<name>A0A1X9MI80_9BACI</name>
<protein>
    <submittedName>
        <fullName evidence="1">Succinyl-CoA:3-ketoacid coenzyme A transferase subunit A</fullName>
        <ecNumber evidence="1">2.8.3.5</ecNumber>
    </submittedName>
</protein>
<dbReference type="SUPFAM" id="SSF100950">
    <property type="entry name" value="NagB/RpiA/CoA transferase-like"/>
    <property type="match status" value="1"/>
</dbReference>